<dbReference type="InterPro" id="IPR011495">
    <property type="entry name" value="Sig_transdc_His_kin_sub2_dim/P"/>
</dbReference>
<dbReference type="GeneID" id="76834660"/>
<sequence length="213" mass="23728">MDRQAGREEDLHPDRAGVHRGVADDLRIISSLFEIRMAQVKDEEALCILRELQTLTKVMAIVHGTMYMTGTSEGVGAQLLFEKIVKSVRLTYCTGTWIECTVDCKNTVLPAACAVPCGFVLAEIIRNCVLCSFDGVAEGRIDISLDGPDKDRWYTLIVADDGFPEYALSRENAEEEAISMPVAEHIVRYRLKGTVTRREDEGVTWTVRFPVTG</sequence>
<reference evidence="2" key="1">
    <citation type="submission" date="2022-11" db="EMBL/GenBank/DDBJ databases">
        <title>Complete genome sequence of Methanogenium organophilum DSM 3596.</title>
        <authorList>
            <person name="Chen S.-C."/>
            <person name="Lai S.-J."/>
            <person name="You Y.-T."/>
        </authorList>
    </citation>
    <scope>NUCLEOTIDE SEQUENCE</scope>
    <source>
        <strain evidence="2">DSM 3596</strain>
    </source>
</reference>
<evidence type="ECO:0000259" key="1">
    <source>
        <dbReference type="Pfam" id="PF07568"/>
    </source>
</evidence>
<name>A0A9X9S688_METOG</name>
<dbReference type="EMBL" id="CP113361">
    <property type="protein sequence ID" value="WAI02446.1"/>
    <property type="molecule type" value="Genomic_DNA"/>
</dbReference>
<dbReference type="Gene3D" id="3.30.565.10">
    <property type="entry name" value="Histidine kinase-like ATPase, C-terminal domain"/>
    <property type="match status" value="1"/>
</dbReference>
<dbReference type="Pfam" id="PF07568">
    <property type="entry name" value="HisKA_2"/>
    <property type="match status" value="1"/>
</dbReference>
<dbReference type="KEGG" id="mou:OU421_06120"/>
<evidence type="ECO:0000313" key="2">
    <source>
        <dbReference type="EMBL" id="WAI02446.1"/>
    </source>
</evidence>
<proteinExistence type="predicted"/>
<protein>
    <recommendedName>
        <fullName evidence="1">Signal transduction histidine kinase subgroup 2 dimerisation and phosphoacceptor domain-containing protein</fullName>
    </recommendedName>
</protein>
<organism evidence="2 3">
    <name type="scientific">Methanogenium organophilum</name>
    <dbReference type="NCBI Taxonomy" id="2199"/>
    <lineage>
        <taxon>Archaea</taxon>
        <taxon>Methanobacteriati</taxon>
        <taxon>Methanobacteriota</taxon>
        <taxon>Stenosarchaea group</taxon>
        <taxon>Methanomicrobia</taxon>
        <taxon>Methanomicrobiales</taxon>
        <taxon>Methanomicrobiaceae</taxon>
        <taxon>Methanogenium</taxon>
    </lineage>
</organism>
<feature type="domain" description="Signal transduction histidine kinase subgroup 2 dimerisation and phosphoacceptor" evidence="1">
    <location>
        <begin position="20"/>
        <end position="90"/>
    </location>
</feature>
<dbReference type="RefSeq" id="WP_268187730.1">
    <property type="nucleotide sequence ID" value="NZ_CP113361.1"/>
</dbReference>
<dbReference type="AlphaFoldDB" id="A0A9X9S688"/>
<gene>
    <name evidence="2" type="ORF">OU421_06120</name>
</gene>
<keyword evidence="3" id="KW-1185">Reference proteome</keyword>
<dbReference type="InterPro" id="IPR036890">
    <property type="entry name" value="HATPase_C_sf"/>
</dbReference>
<dbReference type="SUPFAM" id="SSF55874">
    <property type="entry name" value="ATPase domain of HSP90 chaperone/DNA topoisomerase II/histidine kinase"/>
    <property type="match status" value="1"/>
</dbReference>
<dbReference type="Proteomes" id="UP001163096">
    <property type="component" value="Chromosome"/>
</dbReference>
<evidence type="ECO:0000313" key="3">
    <source>
        <dbReference type="Proteomes" id="UP001163096"/>
    </source>
</evidence>
<accession>A0A9X9S688</accession>